<keyword evidence="2" id="KW-1185">Reference proteome</keyword>
<sequence length="107" mass="11692">MATQEATPGSQSEESSALDLPTVYDIRDYVLQRPHQEADSEAFSSVEALSSPCSSDADPGPRTEGTTQRQSVFCSPTHQKKVTRTWCISACNLATRRGLGRLISPQY</sequence>
<accession>A0A9V1G9K5</accession>
<evidence type="ECO:0000256" key="1">
    <source>
        <dbReference type="SAM" id="MobiDB-lite"/>
    </source>
</evidence>
<gene>
    <name evidence="3" type="primary">SHLD1</name>
</gene>
<dbReference type="GeneID" id="109274733"/>
<dbReference type="GO" id="GO:0045830">
    <property type="term" value="P:positive regulation of isotype switching"/>
    <property type="evidence" value="ECO:0007669"/>
    <property type="project" value="TreeGrafter"/>
</dbReference>
<feature type="compositionally biased region" description="Polar residues" evidence="1">
    <location>
        <begin position="64"/>
        <end position="77"/>
    </location>
</feature>
<protein>
    <submittedName>
        <fullName evidence="3">Shieldin complex subunit 1 isoform X4</fullName>
    </submittedName>
</protein>
<dbReference type="GO" id="GO:2000042">
    <property type="term" value="P:negative regulation of double-strand break repair via homologous recombination"/>
    <property type="evidence" value="ECO:0007669"/>
    <property type="project" value="TreeGrafter"/>
</dbReference>
<feature type="compositionally biased region" description="Polar residues" evidence="1">
    <location>
        <begin position="1"/>
        <end position="15"/>
    </location>
</feature>
<name>A0A9V1G9K5_PANPR</name>
<evidence type="ECO:0000313" key="3">
    <source>
        <dbReference type="RefSeq" id="XP_019318128.2"/>
    </source>
</evidence>
<dbReference type="RefSeq" id="XP_019318128.2">
    <property type="nucleotide sequence ID" value="XM_019462583.2"/>
</dbReference>
<dbReference type="InterPro" id="IPR027821">
    <property type="entry name" value="SHLD1"/>
</dbReference>
<dbReference type="PANTHER" id="PTHR36863">
    <property type="entry name" value="SHIELDIN COMPLEX SUBUNIT 1"/>
    <property type="match status" value="1"/>
</dbReference>
<dbReference type="Proteomes" id="UP001165780">
    <property type="component" value="Unplaced"/>
</dbReference>
<organism evidence="2 3">
    <name type="scientific">Panthera pardus</name>
    <name type="common">Leopard</name>
    <name type="synonym">Felis pardus</name>
    <dbReference type="NCBI Taxonomy" id="9691"/>
    <lineage>
        <taxon>Eukaryota</taxon>
        <taxon>Metazoa</taxon>
        <taxon>Chordata</taxon>
        <taxon>Craniata</taxon>
        <taxon>Vertebrata</taxon>
        <taxon>Euteleostomi</taxon>
        <taxon>Mammalia</taxon>
        <taxon>Eutheria</taxon>
        <taxon>Laurasiatheria</taxon>
        <taxon>Carnivora</taxon>
        <taxon>Feliformia</taxon>
        <taxon>Felidae</taxon>
        <taxon>Pantherinae</taxon>
        <taxon>Panthera</taxon>
    </lineage>
</organism>
<evidence type="ECO:0000313" key="2">
    <source>
        <dbReference type="Proteomes" id="UP001165780"/>
    </source>
</evidence>
<reference evidence="3" key="1">
    <citation type="submission" date="2025-08" db="UniProtKB">
        <authorList>
            <consortium name="RefSeq"/>
        </authorList>
    </citation>
    <scope>IDENTIFICATION</scope>
    <source>
        <tissue evidence="3">Whole blood</tissue>
    </source>
</reference>
<proteinExistence type="predicted"/>
<dbReference type="PANTHER" id="PTHR36863:SF1">
    <property type="entry name" value="SHIELDIN COMPLEX SUBUNIT 1"/>
    <property type="match status" value="1"/>
</dbReference>
<dbReference type="AlphaFoldDB" id="A0A9V1G9K5"/>
<dbReference type="GO" id="GO:2001034">
    <property type="term" value="P:positive regulation of double-strand break repair via nonhomologous end joining"/>
    <property type="evidence" value="ECO:0007669"/>
    <property type="project" value="TreeGrafter"/>
</dbReference>
<feature type="region of interest" description="Disordered" evidence="1">
    <location>
        <begin position="1"/>
        <end position="20"/>
    </location>
</feature>
<dbReference type="GO" id="GO:0035861">
    <property type="term" value="C:site of double-strand break"/>
    <property type="evidence" value="ECO:0007669"/>
    <property type="project" value="TreeGrafter"/>
</dbReference>
<feature type="region of interest" description="Disordered" evidence="1">
    <location>
        <begin position="35"/>
        <end position="77"/>
    </location>
</feature>
<dbReference type="CTD" id="149840"/>